<proteinExistence type="predicted"/>
<keyword evidence="2" id="KW-1003">Cell membrane</keyword>
<keyword evidence="7" id="KW-0131">Cell cycle</keyword>
<organism evidence="11 12">
    <name type="scientific">Homoserinibacter gongjuensis</name>
    <dbReference type="NCBI Taxonomy" id="1162968"/>
    <lineage>
        <taxon>Bacteria</taxon>
        <taxon>Bacillati</taxon>
        <taxon>Actinomycetota</taxon>
        <taxon>Actinomycetes</taxon>
        <taxon>Micrococcales</taxon>
        <taxon>Microbacteriaceae</taxon>
        <taxon>Homoserinibacter</taxon>
    </lineage>
</organism>
<gene>
    <name evidence="11" type="ORF">GCM10025869_32690</name>
</gene>
<dbReference type="InterPro" id="IPR013685">
    <property type="entry name" value="POTRA_FtsQ_type"/>
</dbReference>
<dbReference type="PROSITE" id="PS51779">
    <property type="entry name" value="POTRA"/>
    <property type="match status" value="1"/>
</dbReference>
<evidence type="ECO:0000256" key="5">
    <source>
        <dbReference type="ARBA" id="ARBA00022989"/>
    </source>
</evidence>
<keyword evidence="6 9" id="KW-0472">Membrane</keyword>
<sequence length="367" mass="39668">MKRPEGFDAPPAEADAAPARAPKRVAAERAPRAPKPAKAATAPKPQRPQRARPQRPSADRLAAAELKAAERARRRAEKRELRRFTRRTRRRRIAWLTGLGVLAALVGMSIAAVYSPLLALREIRVDGTSSLDPAQIVDAIDGQLDTPLALLDEERLREELSAFTLIRSYSTEILPPGTLIVHIVERTPIGVRVNGASFDIVDPAGVVLGTVPQRPEGLPLIQLGEADADSAAGRSIAEVLLAMPASLRVQIDAITATTRDNVTLTLAGSTQRVEWGAQPTRSTRRAYSRRSSRSTAGRARAATTSRLPAPPSSTPTEPSGAAIIRGAPRQREPRSVSRHAGCRAKRVTRAAYREGTETVLRKTLNLK</sequence>
<keyword evidence="3" id="KW-0132">Cell division</keyword>
<accession>A0ABQ6K104</accession>
<evidence type="ECO:0000313" key="11">
    <source>
        <dbReference type="EMBL" id="GMA92740.1"/>
    </source>
</evidence>
<feature type="compositionally biased region" description="Low complexity" evidence="8">
    <location>
        <begin position="54"/>
        <end position="66"/>
    </location>
</feature>
<evidence type="ECO:0000256" key="9">
    <source>
        <dbReference type="SAM" id="Phobius"/>
    </source>
</evidence>
<dbReference type="Proteomes" id="UP001157069">
    <property type="component" value="Unassembled WGS sequence"/>
</dbReference>
<feature type="compositionally biased region" description="Low complexity" evidence="8">
    <location>
        <begin position="8"/>
        <end position="20"/>
    </location>
</feature>
<keyword evidence="12" id="KW-1185">Reference proteome</keyword>
<evidence type="ECO:0000256" key="7">
    <source>
        <dbReference type="ARBA" id="ARBA00023306"/>
    </source>
</evidence>
<evidence type="ECO:0000256" key="1">
    <source>
        <dbReference type="ARBA" id="ARBA00004370"/>
    </source>
</evidence>
<dbReference type="RefSeq" id="WP_284301522.1">
    <property type="nucleotide sequence ID" value="NZ_BSVA01000001.1"/>
</dbReference>
<feature type="region of interest" description="Disordered" evidence="8">
    <location>
        <begin position="274"/>
        <end position="344"/>
    </location>
</feature>
<feature type="compositionally biased region" description="Low complexity" evidence="8">
    <location>
        <begin position="293"/>
        <end position="306"/>
    </location>
</feature>
<evidence type="ECO:0000256" key="3">
    <source>
        <dbReference type="ARBA" id="ARBA00022618"/>
    </source>
</evidence>
<evidence type="ECO:0000259" key="10">
    <source>
        <dbReference type="PROSITE" id="PS51779"/>
    </source>
</evidence>
<evidence type="ECO:0000256" key="6">
    <source>
        <dbReference type="ARBA" id="ARBA00023136"/>
    </source>
</evidence>
<dbReference type="Pfam" id="PF03799">
    <property type="entry name" value="FtsQ_DivIB_C"/>
    <property type="match status" value="1"/>
</dbReference>
<keyword evidence="4 9" id="KW-0812">Transmembrane</keyword>
<dbReference type="InterPro" id="IPR005548">
    <property type="entry name" value="Cell_div_FtsQ/DivIB_C"/>
</dbReference>
<feature type="region of interest" description="Disordered" evidence="8">
    <location>
        <begin position="1"/>
        <end position="69"/>
    </location>
</feature>
<dbReference type="InterPro" id="IPR050487">
    <property type="entry name" value="FtsQ_DivIB"/>
</dbReference>
<keyword evidence="5 9" id="KW-1133">Transmembrane helix</keyword>
<evidence type="ECO:0000256" key="8">
    <source>
        <dbReference type="SAM" id="MobiDB-lite"/>
    </source>
</evidence>
<comment type="caution">
    <text evidence="11">The sequence shown here is derived from an EMBL/GenBank/DDBJ whole genome shotgun (WGS) entry which is preliminary data.</text>
</comment>
<dbReference type="InterPro" id="IPR034746">
    <property type="entry name" value="POTRA"/>
</dbReference>
<feature type="domain" description="POTRA" evidence="10">
    <location>
        <begin position="118"/>
        <end position="186"/>
    </location>
</feature>
<feature type="transmembrane region" description="Helical" evidence="9">
    <location>
        <begin position="93"/>
        <end position="114"/>
    </location>
</feature>
<dbReference type="EMBL" id="BSVA01000001">
    <property type="protein sequence ID" value="GMA92740.1"/>
    <property type="molecule type" value="Genomic_DNA"/>
</dbReference>
<evidence type="ECO:0000313" key="12">
    <source>
        <dbReference type="Proteomes" id="UP001157069"/>
    </source>
</evidence>
<dbReference type="PANTHER" id="PTHR37820">
    <property type="entry name" value="CELL DIVISION PROTEIN DIVIB"/>
    <property type="match status" value="1"/>
</dbReference>
<protein>
    <recommendedName>
        <fullName evidence="10">POTRA domain-containing protein</fullName>
    </recommendedName>
</protein>
<name>A0ABQ6K104_9MICO</name>
<feature type="compositionally biased region" description="Basic residues" evidence="8">
    <location>
        <begin position="282"/>
        <end position="292"/>
    </location>
</feature>
<comment type="subcellular location">
    <subcellularLocation>
        <location evidence="1">Membrane</location>
    </subcellularLocation>
</comment>
<evidence type="ECO:0000256" key="4">
    <source>
        <dbReference type="ARBA" id="ARBA00022692"/>
    </source>
</evidence>
<dbReference type="Pfam" id="PF08478">
    <property type="entry name" value="POTRA_1"/>
    <property type="match status" value="1"/>
</dbReference>
<dbReference type="PANTHER" id="PTHR37820:SF1">
    <property type="entry name" value="CELL DIVISION PROTEIN FTSQ"/>
    <property type="match status" value="1"/>
</dbReference>
<evidence type="ECO:0000256" key="2">
    <source>
        <dbReference type="ARBA" id="ARBA00022475"/>
    </source>
</evidence>
<reference evidence="12" key="1">
    <citation type="journal article" date="2019" name="Int. J. Syst. Evol. Microbiol.">
        <title>The Global Catalogue of Microorganisms (GCM) 10K type strain sequencing project: providing services to taxonomists for standard genome sequencing and annotation.</title>
        <authorList>
            <consortium name="The Broad Institute Genomics Platform"/>
            <consortium name="The Broad Institute Genome Sequencing Center for Infectious Disease"/>
            <person name="Wu L."/>
            <person name="Ma J."/>
        </authorList>
    </citation>
    <scope>NUCLEOTIDE SEQUENCE [LARGE SCALE GENOMIC DNA]</scope>
    <source>
        <strain evidence="12">NBRC 108755</strain>
    </source>
</reference>